<evidence type="ECO:0000313" key="3">
    <source>
        <dbReference type="Proteomes" id="UP000187941"/>
    </source>
</evidence>
<dbReference type="SUPFAM" id="SSF47240">
    <property type="entry name" value="Ferritin-like"/>
    <property type="match status" value="1"/>
</dbReference>
<dbReference type="InterPro" id="IPR012347">
    <property type="entry name" value="Ferritin-like"/>
</dbReference>
<dbReference type="EMBL" id="CP014263">
    <property type="protein sequence ID" value="AQG78674.1"/>
    <property type="molecule type" value="Genomic_DNA"/>
</dbReference>
<dbReference type="PIRSF" id="PIRSF029477">
    <property type="entry name" value="UCP029477"/>
    <property type="match status" value="1"/>
</dbReference>
<dbReference type="STRING" id="1178516.AWR27_04585"/>
<reference evidence="2 3" key="1">
    <citation type="submission" date="2016-01" db="EMBL/GenBank/DDBJ databases">
        <authorList>
            <person name="Oliw E.H."/>
        </authorList>
    </citation>
    <scope>NUCLEOTIDE SEQUENCE [LARGE SCALE GENOMIC DNA]</scope>
    <source>
        <strain evidence="2 3">DY10</strain>
    </source>
</reference>
<dbReference type="KEGG" id="smon:AWR27_04585"/>
<evidence type="ECO:0000259" key="1">
    <source>
        <dbReference type="Pfam" id="PF09537"/>
    </source>
</evidence>
<accession>A0A1P9WTG2</accession>
<dbReference type="OrthoDB" id="282393at2"/>
<proteinExistence type="predicted"/>
<dbReference type="Pfam" id="PF09537">
    <property type="entry name" value="DUF2383"/>
    <property type="match status" value="1"/>
</dbReference>
<dbReference type="RefSeq" id="WP_077130114.1">
    <property type="nucleotide sequence ID" value="NZ_CP014263.1"/>
</dbReference>
<dbReference type="InterPro" id="IPR016920">
    <property type="entry name" value="UCP029477"/>
</dbReference>
<dbReference type="InterPro" id="IPR011971">
    <property type="entry name" value="CHP02284"/>
</dbReference>
<sequence>MNVKETRGEVLDQLNRLLTDTRDGEKGYQEAAENVKDAELKSLFLAQARQRGEFALELDREIRTLGGDPDNSTSLGADLHRAWINIKSTFASNDDKATVQECQRGDQEALNNYNAVLQETDLVASTRELLLRQKQSIESAHATMARLALVV</sequence>
<dbReference type="InterPro" id="IPR009078">
    <property type="entry name" value="Ferritin-like_SF"/>
</dbReference>
<protein>
    <recommendedName>
        <fullName evidence="1">DUF2383 domain-containing protein</fullName>
    </recommendedName>
</protein>
<dbReference type="AlphaFoldDB" id="A0A1P9WTG2"/>
<keyword evidence="3" id="KW-1185">Reference proteome</keyword>
<dbReference type="Gene3D" id="1.20.1260.10">
    <property type="match status" value="1"/>
</dbReference>
<gene>
    <name evidence="2" type="ORF">AWR27_04585</name>
</gene>
<name>A0A1P9WTG2_9BACT</name>
<dbReference type="Proteomes" id="UP000187941">
    <property type="component" value="Chromosome"/>
</dbReference>
<dbReference type="NCBIfam" id="TIGR02284">
    <property type="entry name" value="PA2169 family four-helix-bundle protein"/>
    <property type="match status" value="1"/>
</dbReference>
<organism evidence="2 3">
    <name type="scientific">Spirosoma montaniterrae</name>
    <dbReference type="NCBI Taxonomy" id="1178516"/>
    <lineage>
        <taxon>Bacteria</taxon>
        <taxon>Pseudomonadati</taxon>
        <taxon>Bacteroidota</taxon>
        <taxon>Cytophagia</taxon>
        <taxon>Cytophagales</taxon>
        <taxon>Cytophagaceae</taxon>
        <taxon>Spirosoma</taxon>
    </lineage>
</organism>
<feature type="domain" description="DUF2383" evidence="1">
    <location>
        <begin position="10"/>
        <end position="118"/>
    </location>
</feature>
<dbReference type="InterPro" id="IPR019052">
    <property type="entry name" value="DUF2383"/>
</dbReference>
<evidence type="ECO:0000313" key="2">
    <source>
        <dbReference type="EMBL" id="AQG78674.1"/>
    </source>
</evidence>